<keyword evidence="2" id="KW-1185">Reference proteome</keyword>
<protein>
    <submittedName>
        <fullName evidence="1">Uncharacterized protein</fullName>
    </submittedName>
</protein>
<accession>A0AAD7DU08</accession>
<dbReference type="EMBL" id="JARKIB010000566">
    <property type="protein sequence ID" value="KAJ7699758.1"/>
    <property type="molecule type" value="Genomic_DNA"/>
</dbReference>
<reference evidence="1" key="1">
    <citation type="submission" date="2023-03" db="EMBL/GenBank/DDBJ databases">
        <title>Massive genome expansion in bonnet fungi (Mycena s.s.) driven by repeated elements and novel gene families across ecological guilds.</title>
        <authorList>
            <consortium name="Lawrence Berkeley National Laboratory"/>
            <person name="Harder C.B."/>
            <person name="Miyauchi S."/>
            <person name="Viragh M."/>
            <person name="Kuo A."/>
            <person name="Thoen E."/>
            <person name="Andreopoulos B."/>
            <person name="Lu D."/>
            <person name="Skrede I."/>
            <person name="Drula E."/>
            <person name="Henrissat B."/>
            <person name="Morin E."/>
            <person name="Kohler A."/>
            <person name="Barry K."/>
            <person name="LaButti K."/>
            <person name="Morin E."/>
            <person name="Salamov A."/>
            <person name="Lipzen A."/>
            <person name="Mereny Z."/>
            <person name="Hegedus B."/>
            <person name="Baldrian P."/>
            <person name="Stursova M."/>
            <person name="Weitz H."/>
            <person name="Taylor A."/>
            <person name="Grigoriev I.V."/>
            <person name="Nagy L.G."/>
            <person name="Martin F."/>
            <person name="Kauserud H."/>
        </authorList>
    </citation>
    <scope>NUCLEOTIDE SEQUENCE</scope>
    <source>
        <strain evidence="1">CBHHK182m</strain>
    </source>
</reference>
<evidence type="ECO:0000313" key="1">
    <source>
        <dbReference type="EMBL" id="KAJ7699758.1"/>
    </source>
</evidence>
<organism evidence="1 2">
    <name type="scientific">Mycena metata</name>
    <dbReference type="NCBI Taxonomy" id="1033252"/>
    <lineage>
        <taxon>Eukaryota</taxon>
        <taxon>Fungi</taxon>
        <taxon>Dikarya</taxon>
        <taxon>Basidiomycota</taxon>
        <taxon>Agaricomycotina</taxon>
        <taxon>Agaricomycetes</taxon>
        <taxon>Agaricomycetidae</taxon>
        <taxon>Agaricales</taxon>
        <taxon>Marasmiineae</taxon>
        <taxon>Mycenaceae</taxon>
        <taxon>Mycena</taxon>
    </lineage>
</organism>
<dbReference type="Proteomes" id="UP001215598">
    <property type="component" value="Unassembled WGS sequence"/>
</dbReference>
<dbReference type="AlphaFoldDB" id="A0AAD7DU08"/>
<gene>
    <name evidence="1" type="ORF">B0H16DRAFT_1749279</name>
</gene>
<evidence type="ECO:0000313" key="2">
    <source>
        <dbReference type="Proteomes" id="UP001215598"/>
    </source>
</evidence>
<sequence>MIFAAIAKDIYSRLLDRIYASSSLLFAASVLDRDFVHKWTSRLPDGSGDSSYTLPDGTPFEPVFVGSVDSTEFGGAGLNVVLGLPAHATDSMKKFFEKQLSSLTAVVAARCDLTPDVGCEDVIPWNYSPIADVGRIHIFLRPGTPTRRCTPGRCLATGPSPPSSACSTSSSSTLSSTDNYVTTAPEIECGDLLVVQCKMICRDFPRPDNLVVRVFSLYVTKVDVVV</sequence>
<proteinExistence type="predicted"/>
<name>A0AAD7DU08_9AGAR</name>
<comment type="caution">
    <text evidence="1">The sequence shown here is derived from an EMBL/GenBank/DDBJ whole genome shotgun (WGS) entry which is preliminary data.</text>
</comment>